<sequence>MSIDLESPKHIYSSVAREVDEILKKLGASSTDEQVSKAQNQTREVLGQFQAEINEHIAALEGSAEWDKFTIAFYGETNAGKSTIIETLRIMLNERSKVETQAQYKALQAKAGLTEENFAALLKSSQDSELLLADLESKLAELVRFHDDRRGVLVDEVSRLQQQVADKKASASLCQKLLNLFRKLPEEHQQARSALALDVAEAEGIDAVEHLKKQQREAQQQKGEAELERTRLEQQLNQLDAFADGGIIGNGSSDFTLDTQDYEFRSGEQQFVLLDVPGIEGKEAKVIDSIWSAVRKAHAVFYVTGKAAAPQKGEGANKGTLEKIKEHLGAQTEVWTLFNKRVTNPMMLRGDLVSADELASLDDLNSKMREQLGDNYQKVIPLSAQPAFLAVADCLPPGSPHAKNKAKFLANFTMDEVLHKTNIQQFHQVLTGDLVSDYKHKIRRSNFNKANQVVMNAKDEFDTLRLQSFMPLRDRLKEDVKGSCDQLDISLKGLKTRLETQGEQAINTFKNTVRRHIYERIERDISNDSFKAAFETLIQEGQATLEAQLPKKMEAELQRFQADIADVIERFQQYASELLEAYAKVRVGRMDTKFDLKIDIDNGLKVKNLLITLGSGALLFWNPAGWVILALGIAGVLFGAGKAVIGFFSSDYKMAQQRKSVDENLDKITAQLRHSMRDSLADAFPELEKKVEGLKDALAEPVRQVSEINNTLVKSIAELNKLSTKIELAGAK</sequence>
<keyword evidence="2" id="KW-1133">Transmembrane helix</keyword>
<feature type="transmembrane region" description="Helical" evidence="2">
    <location>
        <begin position="624"/>
        <end position="648"/>
    </location>
</feature>
<dbReference type="EMBL" id="JAVGXC010000025">
    <property type="protein sequence ID" value="MDR0191495.1"/>
    <property type="molecule type" value="Genomic_DNA"/>
</dbReference>
<reference evidence="3 4" key="1">
    <citation type="journal article" date="2023" name="Microbiol. Resour. Announc.">
        <title>Whole-genome sequence of Pseudomonas yamanorum OLsAu1 isolated from the edible ectomycorrhizal mushroom Lactarius sp. section Deliciosi.</title>
        <authorList>
            <person name="Ramirez-Mendoza R."/>
            <person name="Angeles-Argaiz R.E."/>
            <person name="Hernandez-Oaxaca D."/>
            <person name="Aguirre-Beltran L."/>
            <person name="Almaraz-Suarez J."/>
            <person name="Perez-Moreno J."/>
        </authorList>
    </citation>
    <scope>NUCLEOTIDE SEQUENCE [LARGE SCALE GENOMIC DNA]</scope>
    <source>
        <strain evidence="3 4">OLsAu1</strain>
    </source>
</reference>
<evidence type="ECO:0000256" key="2">
    <source>
        <dbReference type="SAM" id="Phobius"/>
    </source>
</evidence>
<dbReference type="InterPro" id="IPR027417">
    <property type="entry name" value="P-loop_NTPase"/>
</dbReference>
<dbReference type="SUPFAM" id="SSF52540">
    <property type="entry name" value="P-loop containing nucleoside triphosphate hydrolases"/>
    <property type="match status" value="2"/>
</dbReference>
<name>A0ABU1CWD1_9PSED</name>
<evidence type="ECO:0000313" key="3">
    <source>
        <dbReference type="EMBL" id="MDR0191495.1"/>
    </source>
</evidence>
<feature type="coiled-coil region" evidence="1">
    <location>
        <begin position="208"/>
        <end position="235"/>
    </location>
</feature>
<dbReference type="Proteomes" id="UP001224477">
    <property type="component" value="Unassembled WGS sequence"/>
</dbReference>
<dbReference type="Gene3D" id="3.40.50.300">
    <property type="entry name" value="P-loop containing nucleotide triphosphate hydrolases"/>
    <property type="match status" value="2"/>
</dbReference>
<keyword evidence="4" id="KW-1185">Reference proteome</keyword>
<keyword evidence="2" id="KW-0472">Membrane</keyword>
<comment type="caution">
    <text evidence="3">The sequence shown here is derived from an EMBL/GenBank/DDBJ whole genome shotgun (WGS) entry which is preliminary data.</text>
</comment>
<evidence type="ECO:0000313" key="4">
    <source>
        <dbReference type="Proteomes" id="UP001224477"/>
    </source>
</evidence>
<protein>
    <recommendedName>
        <fullName evidence="5">Dynamin family protein</fullName>
    </recommendedName>
</protein>
<keyword evidence="1" id="KW-0175">Coiled coil</keyword>
<keyword evidence="2" id="KW-0812">Transmembrane</keyword>
<gene>
    <name evidence="3" type="ORF">RCO22_21320</name>
</gene>
<dbReference type="RefSeq" id="WP_309255399.1">
    <property type="nucleotide sequence ID" value="NZ_JAVGXC010000025.1"/>
</dbReference>
<evidence type="ECO:0000256" key="1">
    <source>
        <dbReference type="SAM" id="Coils"/>
    </source>
</evidence>
<evidence type="ECO:0008006" key="5">
    <source>
        <dbReference type="Google" id="ProtNLM"/>
    </source>
</evidence>
<organism evidence="3 4">
    <name type="scientific">Pseudomonas yamanorum</name>
    <dbReference type="NCBI Taxonomy" id="515393"/>
    <lineage>
        <taxon>Bacteria</taxon>
        <taxon>Pseudomonadati</taxon>
        <taxon>Pseudomonadota</taxon>
        <taxon>Gammaproteobacteria</taxon>
        <taxon>Pseudomonadales</taxon>
        <taxon>Pseudomonadaceae</taxon>
        <taxon>Pseudomonas</taxon>
    </lineage>
</organism>
<accession>A0ABU1CWD1</accession>
<proteinExistence type="predicted"/>